<keyword evidence="2" id="KW-0813">Transport</keyword>
<dbReference type="Pfam" id="PF25869">
    <property type="entry name" value="3HB_CusB"/>
    <property type="match status" value="1"/>
</dbReference>
<dbReference type="Gene3D" id="2.40.30.170">
    <property type="match status" value="1"/>
</dbReference>
<dbReference type="InterPro" id="IPR006143">
    <property type="entry name" value="RND_pump_MFP"/>
</dbReference>
<dbReference type="NCBIfam" id="TIGR01730">
    <property type="entry name" value="RND_mfp"/>
    <property type="match status" value="1"/>
</dbReference>
<feature type="region of interest" description="Disordered" evidence="3">
    <location>
        <begin position="577"/>
        <end position="596"/>
    </location>
</feature>
<dbReference type="InterPro" id="IPR051909">
    <property type="entry name" value="MFP_Cation_Efflux"/>
</dbReference>
<evidence type="ECO:0000259" key="7">
    <source>
        <dbReference type="Pfam" id="PF25869"/>
    </source>
</evidence>
<feature type="domain" description="CusB-like beta-barrel" evidence="9">
    <location>
        <begin position="255"/>
        <end position="331"/>
    </location>
</feature>
<reference evidence="11 12" key="1">
    <citation type="submission" date="2020-03" db="EMBL/GenBank/DDBJ databases">
        <title>Cyclobacterium plantarum sp. nov., a marine bacterium isolated from a coastal-marine wetland.</title>
        <authorList>
            <person name="Sanchez-Porro C."/>
            <person name="Ventosa A."/>
            <person name="Amoozegar M."/>
        </authorList>
    </citation>
    <scope>NUCLEOTIDE SEQUENCE [LARGE SCALE GENOMIC DNA]</scope>
    <source>
        <strain evidence="11 12">GBPx2</strain>
    </source>
</reference>
<keyword evidence="12" id="KW-1185">Reference proteome</keyword>
<dbReference type="Pfam" id="PF11827">
    <property type="entry name" value="DUF3347"/>
    <property type="match status" value="1"/>
</dbReference>
<evidence type="ECO:0000259" key="10">
    <source>
        <dbReference type="Pfam" id="PF25975"/>
    </source>
</evidence>
<dbReference type="EMBL" id="JAANYN010000003">
    <property type="protein sequence ID" value="NHE57139.1"/>
    <property type="molecule type" value="Genomic_DNA"/>
</dbReference>
<evidence type="ECO:0000259" key="9">
    <source>
        <dbReference type="Pfam" id="PF25954"/>
    </source>
</evidence>
<evidence type="ECO:0000256" key="1">
    <source>
        <dbReference type="ARBA" id="ARBA00009477"/>
    </source>
</evidence>
<feature type="domain" description="CusB-like three alpha-helical bundle" evidence="7">
    <location>
        <begin position="168"/>
        <end position="213"/>
    </location>
</feature>
<name>A0ABX0H9W7_9BACT</name>
<dbReference type="InterPro" id="IPR045800">
    <property type="entry name" value="HMBD"/>
</dbReference>
<dbReference type="Pfam" id="PF25954">
    <property type="entry name" value="Beta-barrel_RND_2"/>
    <property type="match status" value="1"/>
</dbReference>
<evidence type="ECO:0000256" key="4">
    <source>
        <dbReference type="SAM" id="Phobius"/>
    </source>
</evidence>
<evidence type="ECO:0000256" key="3">
    <source>
        <dbReference type="SAM" id="MobiDB-lite"/>
    </source>
</evidence>
<feature type="domain" description="Heavy metal binding" evidence="6">
    <location>
        <begin position="53"/>
        <end position="79"/>
    </location>
</feature>
<keyword evidence="4" id="KW-0812">Transmembrane</keyword>
<dbReference type="SUPFAM" id="SSF111369">
    <property type="entry name" value="HlyD-like secretion proteins"/>
    <property type="match status" value="1"/>
</dbReference>
<dbReference type="Pfam" id="PF25919">
    <property type="entry name" value="BSH_CusB"/>
    <property type="match status" value="1"/>
</dbReference>
<comment type="similarity">
    <text evidence="1">Belongs to the membrane fusion protein (MFP) (TC 8.A.1) family.</text>
</comment>
<evidence type="ECO:0000313" key="12">
    <source>
        <dbReference type="Proteomes" id="UP000649799"/>
    </source>
</evidence>
<dbReference type="Pfam" id="PF25975">
    <property type="entry name" value="CzcB_C"/>
    <property type="match status" value="1"/>
</dbReference>
<evidence type="ECO:0000259" key="8">
    <source>
        <dbReference type="Pfam" id="PF25919"/>
    </source>
</evidence>
<comment type="caution">
    <text evidence="11">The sequence shown here is derived from an EMBL/GenBank/DDBJ whole genome shotgun (WGS) entry which is preliminary data.</text>
</comment>
<evidence type="ECO:0000256" key="2">
    <source>
        <dbReference type="ARBA" id="ARBA00022448"/>
    </source>
</evidence>
<feature type="transmembrane region" description="Helical" evidence="4">
    <location>
        <begin position="7"/>
        <end position="26"/>
    </location>
</feature>
<sequence>MNRINRSNLTILIGTLLIGGFLGWIIKPSNHETIGSSDHQTVESSDHQHSETWTCSMHPQVRQPEPGQCPICGMDLIPAASKSAGSSNDPMVFEMSNNAVALANIATSRVKEGFSKGELLLSGKVKPDEGNISSITAKFPGRIEKLFINFTGQAISRGEKLATVYSPELVNAQRELKEAAASKADFPEIYAAAKEKLRLWKLTNEQIRNIENQEEILEHFEVLAEQTGIVSQRNVAVGDYIGTGSVLFEVVDLSSVWIMLDAYETDLSAISKGNALSFTVAGIPGEVFEAKVAYIDPILDPQTRTVKIRAVANNAKGLLRPEMFVNAKITTSGQGDQASVPIPRTALLWSGRRSVVYVKVPNAEYPAYEMREVTVGSRVGDVYPVLEGLKAGEEIVTNGVFAIDAAAQLAGNYSMMSRPESKTMEVSQDFRKQLTALAEAYFDLKNELVADDAPGAREAGKQVTAALNKVDMSLVEGAAHDQWMELKKEIEEALQGMQEAENIESVRKQFMWLSESMLEITESFGLEKDKVYRQYCPMAFGDEGAYWLSEKEEIFNPYFGESMLRCGEVRETYQKGEAVMQDKSDSGSRDMAGHNH</sequence>
<feature type="domain" description="DUF3347" evidence="5">
    <location>
        <begin position="439"/>
        <end position="528"/>
    </location>
</feature>
<feature type="domain" description="CzcB-like C-terminal circularly permuted SH3-like" evidence="10">
    <location>
        <begin position="341"/>
        <end position="403"/>
    </location>
</feature>
<dbReference type="Pfam" id="PF19335">
    <property type="entry name" value="HMBD"/>
    <property type="match status" value="1"/>
</dbReference>
<dbReference type="InterPro" id="IPR058791">
    <property type="entry name" value="3HB_CusB"/>
</dbReference>
<dbReference type="Gene3D" id="2.40.420.20">
    <property type="match status" value="1"/>
</dbReference>
<dbReference type="Proteomes" id="UP000649799">
    <property type="component" value="Unassembled WGS sequence"/>
</dbReference>
<organism evidence="11 12">
    <name type="scientific">Cyclobacterium plantarum</name>
    <dbReference type="NCBI Taxonomy" id="2716263"/>
    <lineage>
        <taxon>Bacteria</taxon>
        <taxon>Pseudomonadati</taxon>
        <taxon>Bacteroidota</taxon>
        <taxon>Cytophagia</taxon>
        <taxon>Cytophagales</taxon>
        <taxon>Cyclobacteriaceae</taxon>
        <taxon>Cyclobacterium</taxon>
    </lineage>
</organism>
<keyword evidence="4" id="KW-0472">Membrane</keyword>
<protein>
    <submittedName>
        <fullName evidence="11">Efflux RND transporter periplasmic adaptor subunit</fullName>
    </submittedName>
</protein>
<evidence type="ECO:0000313" key="11">
    <source>
        <dbReference type="EMBL" id="NHE57139.1"/>
    </source>
</evidence>
<dbReference type="InterPro" id="IPR058649">
    <property type="entry name" value="CzcB_C"/>
</dbReference>
<feature type="domain" description="CusB-like barrel-sandwich hybrid" evidence="8">
    <location>
        <begin position="133"/>
        <end position="250"/>
    </location>
</feature>
<dbReference type="PANTHER" id="PTHR30097:SF15">
    <property type="entry name" value="CATION EFFLUX SYSTEM PROTEIN CUSB"/>
    <property type="match status" value="1"/>
</dbReference>
<keyword evidence="4" id="KW-1133">Transmembrane helix</keyword>
<evidence type="ECO:0000259" key="5">
    <source>
        <dbReference type="Pfam" id="PF11827"/>
    </source>
</evidence>
<proteinExistence type="inferred from homology"/>
<dbReference type="InterPro" id="IPR058792">
    <property type="entry name" value="Beta-barrel_RND_2"/>
</dbReference>
<dbReference type="InterPro" id="IPR021782">
    <property type="entry name" value="DUF3347"/>
</dbReference>
<dbReference type="InterPro" id="IPR058790">
    <property type="entry name" value="BSH_CusB"/>
</dbReference>
<evidence type="ECO:0000259" key="6">
    <source>
        <dbReference type="Pfam" id="PF19335"/>
    </source>
</evidence>
<accession>A0ABX0H9W7</accession>
<dbReference type="RefSeq" id="WP_166146349.1">
    <property type="nucleotide sequence ID" value="NZ_JAANYN010000003.1"/>
</dbReference>
<dbReference type="PANTHER" id="PTHR30097">
    <property type="entry name" value="CATION EFFLUX SYSTEM PROTEIN CUSB"/>
    <property type="match status" value="1"/>
</dbReference>
<gene>
    <name evidence="11" type="ORF">G9Q97_09965</name>
</gene>